<name>W2SYN6_NECAM</name>
<evidence type="ECO:0000256" key="4">
    <source>
        <dbReference type="ARBA" id="ARBA00023136"/>
    </source>
</evidence>
<keyword evidence="3 5" id="KW-1133">Transmembrane helix</keyword>
<feature type="transmembrane region" description="Helical" evidence="5">
    <location>
        <begin position="126"/>
        <end position="146"/>
    </location>
</feature>
<evidence type="ECO:0000256" key="2">
    <source>
        <dbReference type="ARBA" id="ARBA00022692"/>
    </source>
</evidence>
<evidence type="ECO:0000256" key="1">
    <source>
        <dbReference type="ARBA" id="ARBA00004167"/>
    </source>
</evidence>
<dbReference type="OrthoDB" id="5783455at2759"/>
<dbReference type="InterPro" id="IPR029208">
    <property type="entry name" value="COX14"/>
</dbReference>
<evidence type="ECO:0000313" key="7">
    <source>
        <dbReference type="Proteomes" id="UP000053676"/>
    </source>
</evidence>
<organism evidence="6 7">
    <name type="scientific">Necator americanus</name>
    <name type="common">Human hookworm</name>
    <dbReference type="NCBI Taxonomy" id="51031"/>
    <lineage>
        <taxon>Eukaryota</taxon>
        <taxon>Metazoa</taxon>
        <taxon>Ecdysozoa</taxon>
        <taxon>Nematoda</taxon>
        <taxon>Chromadorea</taxon>
        <taxon>Rhabditida</taxon>
        <taxon>Rhabditina</taxon>
        <taxon>Rhabditomorpha</taxon>
        <taxon>Strongyloidea</taxon>
        <taxon>Ancylostomatidae</taxon>
        <taxon>Bunostominae</taxon>
        <taxon>Necator</taxon>
    </lineage>
</organism>
<dbReference type="OMA" id="WEGIFLM"/>
<keyword evidence="4 5" id="KW-0472">Membrane</keyword>
<keyword evidence="2 5" id="KW-0812">Transmembrane</keyword>
<evidence type="ECO:0000256" key="5">
    <source>
        <dbReference type="SAM" id="Phobius"/>
    </source>
</evidence>
<dbReference type="AlphaFoldDB" id="W2SYN6"/>
<evidence type="ECO:0000313" key="6">
    <source>
        <dbReference type="EMBL" id="ETN74683.1"/>
    </source>
</evidence>
<gene>
    <name evidence="6" type="ORF">NECAME_12815</name>
</gene>
<dbReference type="EMBL" id="KI660342">
    <property type="protein sequence ID" value="ETN74683.1"/>
    <property type="molecule type" value="Genomic_DNA"/>
</dbReference>
<keyword evidence="7" id="KW-1185">Reference proteome</keyword>
<comment type="subcellular location">
    <subcellularLocation>
        <location evidence="1">Membrane</location>
        <topology evidence="1">Single-pass membrane protein</topology>
    </subcellularLocation>
</comment>
<dbReference type="GO" id="GO:0016020">
    <property type="term" value="C:membrane"/>
    <property type="evidence" value="ECO:0007669"/>
    <property type="project" value="UniProtKB-SubCell"/>
</dbReference>
<evidence type="ECO:0000256" key="3">
    <source>
        <dbReference type="ARBA" id="ARBA00022989"/>
    </source>
</evidence>
<protein>
    <submittedName>
        <fullName evidence="6">Uncharacterized protein</fullName>
    </submittedName>
</protein>
<sequence length="186" mass="22505">MFARFRLRYYIQFIFFVKDFQQLMNLSPVKWAARKREDRRPLYRRIFTNRRLDILHKTFIRSILGFILFSTSYCIVNTGIYYKFVRPLRQEERELLERELIEADRAGFTMTASRFISSLASRWEGLFFMGFVAGAGFELFKIYFSFRGVNYYSVFKKKQLQKELDEFEKTLKDLDDILMHGVPRTL</sequence>
<reference evidence="7" key="1">
    <citation type="journal article" date="2014" name="Nat. Genet.">
        <title>Genome of the human hookworm Necator americanus.</title>
        <authorList>
            <person name="Tang Y.T."/>
            <person name="Gao X."/>
            <person name="Rosa B.A."/>
            <person name="Abubucker S."/>
            <person name="Hallsworth-Pepin K."/>
            <person name="Martin J."/>
            <person name="Tyagi R."/>
            <person name="Heizer E."/>
            <person name="Zhang X."/>
            <person name="Bhonagiri-Palsikar V."/>
            <person name="Minx P."/>
            <person name="Warren W.C."/>
            <person name="Wang Q."/>
            <person name="Zhan B."/>
            <person name="Hotez P.J."/>
            <person name="Sternberg P.W."/>
            <person name="Dougall A."/>
            <person name="Gaze S.T."/>
            <person name="Mulvenna J."/>
            <person name="Sotillo J."/>
            <person name="Ranganathan S."/>
            <person name="Rabelo E.M."/>
            <person name="Wilson R.K."/>
            <person name="Felgner P.L."/>
            <person name="Bethony J."/>
            <person name="Hawdon J.M."/>
            <person name="Gasser R.B."/>
            <person name="Loukas A."/>
            <person name="Mitreva M."/>
        </authorList>
    </citation>
    <scope>NUCLEOTIDE SEQUENCE [LARGE SCALE GENOMIC DNA]</scope>
</reference>
<proteinExistence type="predicted"/>
<feature type="transmembrane region" description="Helical" evidence="5">
    <location>
        <begin position="59"/>
        <end position="82"/>
    </location>
</feature>
<dbReference type="KEGG" id="nai:NECAME_12815"/>
<dbReference type="Pfam" id="PF14880">
    <property type="entry name" value="COX14"/>
    <property type="match status" value="1"/>
</dbReference>
<accession>W2SYN6</accession>
<dbReference type="Proteomes" id="UP000053676">
    <property type="component" value="Unassembled WGS sequence"/>
</dbReference>